<evidence type="ECO:0000256" key="1">
    <source>
        <dbReference type="PROSITE-ProRule" id="PRU00023"/>
    </source>
</evidence>
<name>A0A150WVH4_BDEBC</name>
<feature type="repeat" description="ANK" evidence="1">
    <location>
        <begin position="71"/>
        <end position="103"/>
    </location>
</feature>
<dbReference type="Gene3D" id="1.25.40.20">
    <property type="entry name" value="Ankyrin repeat-containing domain"/>
    <property type="match status" value="1"/>
</dbReference>
<sequence>MKKVIITTSVIAVLMGCSFSKKDAKFQTESNTKEKAAIVDLQSAIKFLNEQELTAFLNNTESSKLNTPFSNGQTSVEVAIQRGNISILNLLLARGASPLVENSVTGFSPYQTALKNETRNQLDLSMKLAMDSSVRKMNQNLVRLLSQNDYSAFLDNYSQKNISCSTALVALIERKNSFLQTTIPDQIVEKVLSTGNCSKNATLLNMEDAVKKELKAQIRSRFRNMTILKFLSKNAGSPITFIVELQHGKSYHFSTASVLVWASLKNNLQLDKEVSQLKELFPTPGNSAALVSYRDSKIDLAEHSISFEEIKSMDTDFIEAIEVLYSEFEESFQYTIESEAAE</sequence>
<dbReference type="PROSITE" id="PS51257">
    <property type="entry name" value="PROKAR_LIPOPROTEIN"/>
    <property type="match status" value="1"/>
</dbReference>
<keyword evidence="1" id="KW-0040">ANK repeat</keyword>
<dbReference type="AlphaFoldDB" id="A0A150WVH4"/>
<dbReference type="Proteomes" id="UP000075391">
    <property type="component" value="Unassembled WGS sequence"/>
</dbReference>
<evidence type="ECO:0000313" key="3">
    <source>
        <dbReference type="Proteomes" id="UP000075391"/>
    </source>
</evidence>
<comment type="caution">
    <text evidence="2">The sequence shown here is derived from an EMBL/GenBank/DDBJ whole genome shotgun (WGS) entry which is preliminary data.</text>
</comment>
<reference evidence="2 3" key="1">
    <citation type="submission" date="2016-03" db="EMBL/GenBank/DDBJ databases">
        <authorList>
            <person name="Ploux O."/>
        </authorList>
    </citation>
    <scope>NUCLEOTIDE SEQUENCE [LARGE SCALE GENOMIC DNA]</scope>
    <source>
        <strain evidence="2 3">BER2</strain>
    </source>
</reference>
<accession>A0A150WVH4</accession>
<organism evidence="2 3">
    <name type="scientific">Bdellovibrio bacteriovorus</name>
    <dbReference type="NCBI Taxonomy" id="959"/>
    <lineage>
        <taxon>Bacteria</taxon>
        <taxon>Pseudomonadati</taxon>
        <taxon>Bdellovibrionota</taxon>
        <taxon>Bdellovibrionia</taxon>
        <taxon>Bdellovibrionales</taxon>
        <taxon>Pseudobdellovibrionaceae</taxon>
        <taxon>Bdellovibrio</taxon>
    </lineage>
</organism>
<dbReference type="PROSITE" id="PS50297">
    <property type="entry name" value="ANK_REP_REGION"/>
    <property type="match status" value="1"/>
</dbReference>
<dbReference type="InterPro" id="IPR036770">
    <property type="entry name" value="Ankyrin_rpt-contain_sf"/>
</dbReference>
<dbReference type="OrthoDB" id="9342505at2"/>
<evidence type="ECO:0000313" key="2">
    <source>
        <dbReference type="EMBL" id="KYG70386.1"/>
    </source>
</evidence>
<dbReference type="EMBL" id="LUKF01000001">
    <property type="protein sequence ID" value="KYG70386.1"/>
    <property type="molecule type" value="Genomic_DNA"/>
</dbReference>
<gene>
    <name evidence="2" type="ORF">AZI85_00040</name>
</gene>
<dbReference type="RefSeq" id="WP_063242179.1">
    <property type="nucleotide sequence ID" value="NZ_LUKF01000001.1"/>
</dbReference>
<protein>
    <submittedName>
        <fullName evidence="2">Uncharacterized protein</fullName>
    </submittedName>
</protein>
<proteinExistence type="predicted"/>
<dbReference type="PROSITE" id="PS50088">
    <property type="entry name" value="ANK_REPEAT"/>
    <property type="match status" value="1"/>
</dbReference>
<dbReference type="SUPFAM" id="SSF48403">
    <property type="entry name" value="Ankyrin repeat"/>
    <property type="match status" value="1"/>
</dbReference>
<dbReference type="InterPro" id="IPR002110">
    <property type="entry name" value="Ankyrin_rpt"/>
</dbReference>